<evidence type="ECO:0000313" key="2">
    <source>
        <dbReference type="Proteomes" id="UP000640333"/>
    </source>
</evidence>
<dbReference type="AlphaFoldDB" id="A0A8J7K6W2"/>
<dbReference type="PIRSF" id="PIRSF037266">
    <property type="entry name" value="UCP037266"/>
    <property type="match status" value="1"/>
</dbReference>
<gene>
    <name evidence="1" type="ORF">IOQ59_09825</name>
</gene>
<dbReference type="Pfam" id="PF09904">
    <property type="entry name" value="HTH_43"/>
    <property type="match status" value="1"/>
</dbReference>
<dbReference type="RefSeq" id="WP_193953108.1">
    <property type="nucleotide sequence ID" value="NZ_JADEYS010000008.1"/>
</dbReference>
<keyword evidence="2" id="KW-1185">Reference proteome</keyword>
<organism evidence="1 2">
    <name type="scientific">Pontibacterium sinense</name>
    <dbReference type="NCBI Taxonomy" id="2781979"/>
    <lineage>
        <taxon>Bacteria</taxon>
        <taxon>Pseudomonadati</taxon>
        <taxon>Pseudomonadota</taxon>
        <taxon>Gammaproteobacteria</taxon>
        <taxon>Oceanospirillales</taxon>
        <taxon>Oceanospirillaceae</taxon>
        <taxon>Pontibacterium</taxon>
    </lineage>
</organism>
<comment type="caution">
    <text evidence="1">The sequence shown here is derived from an EMBL/GenBank/DDBJ whole genome shotgun (WGS) entry which is preliminary data.</text>
</comment>
<dbReference type="Gene3D" id="1.10.10.10">
    <property type="entry name" value="Winged helix-like DNA-binding domain superfamily/Winged helix DNA-binding domain"/>
    <property type="match status" value="1"/>
</dbReference>
<accession>A0A8J7K6W2</accession>
<dbReference type="EMBL" id="JADEYS010000008">
    <property type="protein sequence ID" value="MBE9397556.1"/>
    <property type="molecule type" value="Genomic_DNA"/>
</dbReference>
<dbReference type="InterPro" id="IPR036388">
    <property type="entry name" value="WH-like_DNA-bd_sf"/>
</dbReference>
<reference evidence="1" key="1">
    <citation type="submission" date="2020-10" db="EMBL/GenBank/DDBJ databases">
        <title>Bacterium isolated from coastal waters sediment.</title>
        <authorList>
            <person name="Chen R.-J."/>
            <person name="Lu D.-C."/>
            <person name="Zhu K.-L."/>
            <person name="Du Z.-J."/>
        </authorList>
    </citation>
    <scope>NUCLEOTIDE SEQUENCE</scope>
    <source>
        <strain evidence="1">N1Y112</strain>
    </source>
</reference>
<protein>
    <submittedName>
        <fullName evidence="1">Winged helix-turn-helix domain-containing protein</fullName>
    </submittedName>
</protein>
<sequence length="98" mass="11199">MEVSKQQRAFFRKLYLSHLISQEPLNVTALQKMTGMPRRTLQDTLKDLGDIGIECSFIQQEGGRNNAGYYQIDCWGPIDPSWINKNLARLEAVLEISV</sequence>
<proteinExistence type="predicted"/>
<dbReference type="Proteomes" id="UP000640333">
    <property type="component" value="Unassembled WGS sequence"/>
</dbReference>
<evidence type="ECO:0000313" key="1">
    <source>
        <dbReference type="EMBL" id="MBE9397556.1"/>
    </source>
</evidence>
<name>A0A8J7K6W2_9GAMM</name>
<dbReference type="InterPro" id="IPR017162">
    <property type="entry name" value="UCP037266"/>
</dbReference>